<dbReference type="InterPro" id="IPR004839">
    <property type="entry name" value="Aminotransferase_I/II_large"/>
</dbReference>
<evidence type="ECO:0000313" key="9">
    <source>
        <dbReference type="Proteomes" id="UP000575898"/>
    </source>
</evidence>
<dbReference type="RefSeq" id="WP_184034729.1">
    <property type="nucleotide sequence ID" value="NZ_JACHHY010000002.1"/>
</dbReference>
<comment type="cofactor">
    <cofactor evidence="1">
        <name>pyridoxal 5'-phosphate</name>
        <dbReference type="ChEBI" id="CHEBI:597326"/>
    </cofactor>
</comment>
<comment type="caution">
    <text evidence="8">The sequence shown here is derived from an EMBL/GenBank/DDBJ whole genome shotgun (WGS) entry which is preliminary data.</text>
</comment>
<dbReference type="AlphaFoldDB" id="A0A840MJ75"/>
<accession>A0A840MJ75</accession>
<dbReference type="InterPro" id="IPR000796">
    <property type="entry name" value="Asp_trans"/>
</dbReference>
<evidence type="ECO:0000313" key="8">
    <source>
        <dbReference type="EMBL" id="MBB5017239.1"/>
    </source>
</evidence>
<dbReference type="PANTHER" id="PTHR11879:SF22">
    <property type="entry name" value="ASPARTATE AMINOTRANSFERASE, MITOCHONDRIAL"/>
    <property type="match status" value="1"/>
</dbReference>
<evidence type="ECO:0000256" key="3">
    <source>
        <dbReference type="ARBA" id="ARBA00011738"/>
    </source>
</evidence>
<dbReference type="GO" id="GO:0005829">
    <property type="term" value="C:cytosol"/>
    <property type="evidence" value="ECO:0007669"/>
    <property type="project" value="TreeGrafter"/>
</dbReference>
<keyword evidence="5 8" id="KW-0808">Transferase</keyword>
<keyword evidence="6" id="KW-0663">Pyridoxal phosphate</keyword>
<dbReference type="InterPro" id="IPR015424">
    <property type="entry name" value="PyrdxlP-dep_Trfase"/>
</dbReference>
<evidence type="ECO:0000259" key="7">
    <source>
        <dbReference type="Pfam" id="PF00155"/>
    </source>
</evidence>
<dbReference type="Gene3D" id="3.40.640.10">
    <property type="entry name" value="Type I PLP-dependent aspartate aminotransferase-like (Major domain)"/>
    <property type="match status" value="1"/>
</dbReference>
<evidence type="ECO:0000256" key="4">
    <source>
        <dbReference type="ARBA" id="ARBA00022576"/>
    </source>
</evidence>
<dbReference type="GO" id="GO:0030170">
    <property type="term" value="F:pyridoxal phosphate binding"/>
    <property type="evidence" value="ECO:0007669"/>
    <property type="project" value="InterPro"/>
</dbReference>
<gene>
    <name evidence="8" type="ORF">HNQ59_000501</name>
</gene>
<dbReference type="PANTHER" id="PTHR11879">
    <property type="entry name" value="ASPARTATE AMINOTRANSFERASE"/>
    <property type="match status" value="1"/>
</dbReference>
<evidence type="ECO:0000256" key="6">
    <source>
        <dbReference type="ARBA" id="ARBA00022898"/>
    </source>
</evidence>
<dbReference type="GO" id="GO:0004069">
    <property type="term" value="F:L-aspartate:2-oxoglutarate aminotransferase activity"/>
    <property type="evidence" value="ECO:0007669"/>
    <property type="project" value="TreeGrafter"/>
</dbReference>
<keyword evidence="4 8" id="KW-0032">Aminotransferase</keyword>
<dbReference type="PRINTS" id="PR00799">
    <property type="entry name" value="TRANSAMINASE"/>
</dbReference>
<dbReference type="Pfam" id="PF00155">
    <property type="entry name" value="Aminotran_1_2"/>
    <property type="match status" value="1"/>
</dbReference>
<dbReference type="EMBL" id="JACHHY010000002">
    <property type="protein sequence ID" value="MBB5017239.1"/>
    <property type="molecule type" value="Genomic_DNA"/>
</dbReference>
<dbReference type="InterPro" id="IPR015422">
    <property type="entry name" value="PyrdxlP-dep_Trfase_small"/>
</dbReference>
<protein>
    <submittedName>
        <fullName evidence="8">Aspartate/tyrosine/aromatic aminotransferase</fullName>
    </submittedName>
</protein>
<reference evidence="8 9" key="1">
    <citation type="submission" date="2020-08" db="EMBL/GenBank/DDBJ databases">
        <title>Genomic Encyclopedia of Type Strains, Phase IV (KMG-IV): sequencing the most valuable type-strain genomes for metagenomic binning, comparative biology and taxonomic classification.</title>
        <authorList>
            <person name="Goeker M."/>
        </authorList>
    </citation>
    <scope>NUCLEOTIDE SEQUENCE [LARGE SCALE GENOMIC DNA]</scope>
    <source>
        <strain evidence="8 9">DSM 27165</strain>
    </source>
</reference>
<dbReference type="GO" id="GO:0033585">
    <property type="term" value="P:L-phenylalanine biosynthetic process from chorismate via phenylpyruvate"/>
    <property type="evidence" value="ECO:0007669"/>
    <property type="project" value="TreeGrafter"/>
</dbReference>
<dbReference type="NCBIfam" id="NF006719">
    <property type="entry name" value="PRK09257.1"/>
    <property type="match status" value="1"/>
</dbReference>
<sequence length="395" mass="43242">MFHHLPPAVIDPILSVAEAFQHDSRPNKLDLSIGVYRDTLGHTPIMRAVKTAAIALASEQRTKSYLGPAGNLQFNAAITRLMLGQAAPTDQWVTVQTPGASGGLRLLADLIAASRPHATVWISNPSYANHAPIMQAAGLTVRHYPYLDAEMRSLDRAAFFDHVRQLGLDDVLLVHGSCHNPSGVDLEPADWQMLAGLASRQGFVPFIDMAYQGFGDGLEADAGGLRIMDQACEQLLAVYSCSKHFGLYRERTGAALVKGRQPSLIRHKLFELARRQYTMPPDHGAEIVARILTDAALRQDWEVELAAMRQRILQTRHALVNALAKYDMNARHLLAHRGMFSMLPLSEPTLEALRAQAAIYLIKGGRINLAGLPVDQTDRLAQAIAAHSPGLLNQS</sequence>
<dbReference type="SUPFAM" id="SSF53383">
    <property type="entry name" value="PLP-dependent transferases"/>
    <property type="match status" value="1"/>
</dbReference>
<dbReference type="GO" id="GO:0042802">
    <property type="term" value="F:identical protein binding"/>
    <property type="evidence" value="ECO:0007669"/>
    <property type="project" value="TreeGrafter"/>
</dbReference>
<name>A0A840MJ75_9PROT</name>
<keyword evidence="9" id="KW-1185">Reference proteome</keyword>
<evidence type="ECO:0000256" key="2">
    <source>
        <dbReference type="ARBA" id="ARBA00007441"/>
    </source>
</evidence>
<evidence type="ECO:0000256" key="1">
    <source>
        <dbReference type="ARBA" id="ARBA00001933"/>
    </source>
</evidence>
<proteinExistence type="inferred from homology"/>
<dbReference type="InterPro" id="IPR015421">
    <property type="entry name" value="PyrdxlP-dep_Trfase_major"/>
</dbReference>
<dbReference type="Gene3D" id="3.90.1150.10">
    <property type="entry name" value="Aspartate Aminotransferase, domain 1"/>
    <property type="match status" value="1"/>
</dbReference>
<comment type="similarity">
    <text evidence="2">Belongs to the class-I pyridoxal-phosphate-dependent aminotransferase family.</text>
</comment>
<evidence type="ECO:0000256" key="5">
    <source>
        <dbReference type="ARBA" id="ARBA00022679"/>
    </source>
</evidence>
<feature type="domain" description="Aminotransferase class I/classII large" evidence="7">
    <location>
        <begin position="27"/>
        <end position="384"/>
    </location>
</feature>
<comment type="subunit">
    <text evidence="3">Homodimer.</text>
</comment>
<dbReference type="GO" id="GO:0004838">
    <property type="term" value="F:L-tyrosine-2-oxoglutarate transaminase activity"/>
    <property type="evidence" value="ECO:0007669"/>
    <property type="project" value="TreeGrafter"/>
</dbReference>
<dbReference type="CDD" id="cd00609">
    <property type="entry name" value="AAT_like"/>
    <property type="match status" value="1"/>
</dbReference>
<dbReference type="Proteomes" id="UP000575898">
    <property type="component" value="Unassembled WGS sequence"/>
</dbReference>
<organism evidence="8 9">
    <name type="scientific">Chitinivorax tropicus</name>
    <dbReference type="NCBI Taxonomy" id="714531"/>
    <lineage>
        <taxon>Bacteria</taxon>
        <taxon>Pseudomonadati</taxon>
        <taxon>Pseudomonadota</taxon>
        <taxon>Betaproteobacteria</taxon>
        <taxon>Chitinivorax</taxon>
    </lineage>
</organism>